<feature type="chain" id="PRO_5020783826" evidence="1">
    <location>
        <begin position="24"/>
        <end position="82"/>
    </location>
</feature>
<keyword evidence="3" id="KW-1185">Reference proteome</keyword>
<evidence type="ECO:0000256" key="1">
    <source>
        <dbReference type="SAM" id="SignalP"/>
    </source>
</evidence>
<sequence length="82" mass="8914">MWKIKLLLLLPVSLLASCANPGAATDAAPEVITQTRVVDNSCSWVKPIWVSKSDVLSDGTADQIRVHNETGAKRCGWKPRAK</sequence>
<keyword evidence="1" id="KW-0732">Signal</keyword>
<dbReference type="PROSITE" id="PS51257">
    <property type="entry name" value="PROKAR_LIPOPROTEIN"/>
    <property type="match status" value="1"/>
</dbReference>
<protein>
    <submittedName>
        <fullName evidence="2">Uncharacterized protein</fullName>
    </submittedName>
</protein>
<proteinExistence type="predicted"/>
<evidence type="ECO:0000313" key="2">
    <source>
        <dbReference type="EMBL" id="RXN88028.1"/>
    </source>
</evidence>
<dbReference type="AlphaFoldDB" id="A0A4Q1HIK0"/>
<name>A0A4Q1HIK0_9BURK</name>
<feature type="signal peptide" evidence="1">
    <location>
        <begin position="1"/>
        <end position="23"/>
    </location>
</feature>
<organism evidence="2 3">
    <name type="scientific">Achromobacter aloeverae</name>
    <dbReference type="NCBI Taxonomy" id="1750518"/>
    <lineage>
        <taxon>Bacteria</taxon>
        <taxon>Pseudomonadati</taxon>
        <taxon>Pseudomonadota</taxon>
        <taxon>Betaproteobacteria</taxon>
        <taxon>Burkholderiales</taxon>
        <taxon>Alcaligenaceae</taxon>
        <taxon>Achromobacter</taxon>
    </lineage>
</organism>
<accession>A0A4Q1HIK0</accession>
<dbReference type="Proteomes" id="UP000290849">
    <property type="component" value="Unassembled WGS sequence"/>
</dbReference>
<comment type="caution">
    <text evidence="2">The sequence shown here is derived from an EMBL/GenBank/DDBJ whole genome shotgun (WGS) entry which is preliminary data.</text>
</comment>
<evidence type="ECO:0000313" key="3">
    <source>
        <dbReference type="Proteomes" id="UP000290849"/>
    </source>
</evidence>
<gene>
    <name evidence="2" type="ORF">C7R54_15745</name>
</gene>
<dbReference type="EMBL" id="PYAL01000004">
    <property type="protein sequence ID" value="RXN88028.1"/>
    <property type="molecule type" value="Genomic_DNA"/>
</dbReference>
<reference evidence="2 3" key="1">
    <citation type="journal article" date="2017" name="Int. J. Syst. Evol. Microbiol.">
        <title>Achromobacter aloeverae sp. nov., isolated from the root of Aloe vera (L.) Burm.f.</title>
        <authorList>
            <person name="Kuncharoen N."/>
            <person name="Muramatsu Y."/>
            <person name="Shibata C."/>
            <person name="Kamakura Y."/>
            <person name="Nakagawa Y."/>
            <person name="Tanasupawat S."/>
        </authorList>
    </citation>
    <scope>NUCLEOTIDE SEQUENCE [LARGE SCALE GENOMIC DNA]</scope>
    <source>
        <strain evidence="2 3">AVA-1</strain>
    </source>
</reference>